<keyword evidence="10 12" id="KW-0472">Membrane</keyword>
<dbReference type="GO" id="GO:0005933">
    <property type="term" value="C:cellular bud"/>
    <property type="evidence" value="ECO:0007669"/>
    <property type="project" value="EnsemblFungi"/>
</dbReference>
<dbReference type="OrthoDB" id="1029639at2759"/>
<evidence type="ECO:0000256" key="10">
    <source>
        <dbReference type="ARBA" id="ARBA00023136"/>
    </source>
</evidence>
<keyword evidence="5" id="KW-0677">Repeat</keyword>
<evidence type="ECO:0000256" key="8">
    <source>
        <dbReference type="ARBA" id="ARBA00023055"/>
    </source>
</evidence>
<gene>
    <name evidence="15" type="ORF">WICANDRAFT_25544</name>
</gene>
<keyword evidence="6" id="KW-0256">Endoplasmic reticulum</keyword>
<dbReference type="CDD" id="cd04045">
    <property type="entry name" value="C2C_Tricalbin-like"/>
    <property type="match status" value="1"/>
</dbReference>
<dbReference type="Gene3D" id="2.60.40.150">
    <property type="entry name" value="C2 domain"/>
    <property type="match status" value="5"/>
</dbReference>
<dbReference type="GO" id="GO:0032541">
    <property type="term" value="C:cortical endoplasmic reticulum"/>
    <property type="evidence" value="ECO:0007669"/>
    <property type="project" value="EnsemblFungi"/>
</dbReference>
<dbReference type="GO" id="GO:0055091">
    <property type="term" value="P:phospholipid homeostasis"/>
    <property type="evidence" value="ECO:0007669"/>
    <property type="project" value="EnsemblFungi"/>
</dbReference>
<evidence type="ECO:0000256" key="2">
    <source>
        <dbReference type="ARBA" id="ARBA00022448"/>
    </source>
</evidence>
<evidence type="ECO:0000256" key="3">
    <source>
        <dbReference type="ARBA" id="ARBA00022553"/>
    </source>
</evidence>
<keyword evidence="4 12" id="KW-0812">Transmembrane</keyword>
<dbReference type="PIRSF" id="PIRSF037232">
    <property type="entry name" value="Tricalbin"/>
    <property type="match status" value="1"/>
</dbReference>
<evidence type="ECO:0000313" key="15">
    <source>
        <dbReference type="EMBL" id="ODQ62614.1"/>
    </source>
</evidence>
<dbReference type="InterPro" id="IPR037761">
    <property type="entry name" value="C2A_Tricalbin"/>
</dbReference>
<dbReference type="PANTHER" id="PTHR46980">
    <property type="entry name" value="TRICALBIN-1-RELATED"/>
    <property type="match status" value="1"/>
</dbReference>
<dbReference type="PANTHER" id="PTHR46980:SF1">
    <property type="entry name" value="TRICALBIN-3"/>
    <property type="match status" value="1"/>
</dbReference>
<dbReference type="GO" id="GO:0120010">
    <property type="term" value="P:intermembrane phospholipid transfer"/>
    <property type="evidence" value="ECO:0007669"/>
    <property type="project" value="EnsemblFungi"/>
</dbReference>
<dbReference type="GO" id="GO:0090158">
    <property type="term" value="P:endoplasmic reticulum membrane organization"/>
    <property type="evidence" value="ECO:0007669"/>
    <property type="project" value="EnsemblFungi"/>
</dbReference>
<evidence type="ECO:0000256" key="6">
    <source>
        <dbReference type="ARBA" id="ARBA00022824"/>
    </source>
</evidence>
<evidence type="ECO:0000259" key="14">
    <source>
        <dbReference type="PROSITE" id="PS51847"/>
    </source>
</evidence>
<dbReference type="CDD" id="cd21678">
    <property type="entry name" value="SMP_TCB"/>
    <property type="match status" value="1"/>
</dbReference>
<dbReference type="Proteomes" id="UP000094112">
    <property type="component" value="Unassembled WGS sequence"/>
</dbReference>
<evidence type="ECO:0000256" key="7">
    <source>
        <dbReference type="ARBA" id="ARBA00022989"/>
    </source>
</evidence>
<feature type="domain" description="C2" evidence="13">
    <location>
        <begin position="596"/>
        <end position="712"/>
    </location>
</feature>
<dbReference type="Pfam" id="PF00168">
    <property type="entry name" value="C2"/>
    <property type="match status" value="5"/>
</dbReference>
<feature type="domain" description="SMP-LTD" evidence="14">
    <location>
        <begin position="113"/>
        <end position="320"/>
    </location>
</feature>
<dbReference type="InterPro" id="IPR052455">
    <property type="entry name" value="Tricalbin_domain"/>
</dbReference>
<organism evidence="15 16">
    <name type="scientific">Wickerhamomyces anomalus (strain ATCC 58044 / CBS 1984 / NCYC 433 / NRRL Y-366-8)</name>
    <name type="common">Yeast</name>
    <name type="synonym">Hansenula anomala</name>
    <dbReference type="NCBI Taxonomy" id="683960"/>
    <lineage>
        <taxon>Eukaryota</taxon>
        <taxon>Fungi</taxon>
        <taxon>Dikarya</taxon>
        <taxon>Ascomycota</taxon>
        <taxon>Saccharomycotina</taxon>
        <taxon>Saccharomycetes</taxon>
        <taxon>Phaffomycetales</taxon>
        <taxon>Wickerhamomycetaceae</taxon>
        <taxon>Wickerhamomyces</taxon>
    </lineage>
</organism>
<dbReference type="InterPro" id="IPR037765">
    <property type="entry name" value="C2B_Tricalbin"/>
</dbReference>
<keyword evidence="16" id="KW-1185">Reference proteome</keyword>
<evidence type="ECO:0000256" key="1">
    <source>
        <dbReference type="ARBA" id="ARBA00004586"/>
    </source>
</evidence>
<evidence type="ECO:0000256" key="4">
    <source>
        <dbReference type="ARBA" id="ARBA00022692"/>
    </source>
</evidence>
<keyword evidence="9" id="KW-0446">Lipid-binding</keyword>
<dbReference type="GO" id="GO:0061817">
    <property type="term" value="P:endoplasmic reticulum-plasma membrane tethering"/>
    <property type="evidence" value="ECO:0007669"/>
    <property type="project" value="InterPro"/>
</dbReference>
<dbReference type="EMBL" id="KV454208">
    <property type="protein sequence ID" value="ODQ62614.1"/>
    <property type="molecule type" value="Genomic_DNA"/>
</dbReference>
<feature type="domain" description="C2" evidence="13">
    <location>
        <begin position="924"/>
        <end position="1048"/>
    </location>
</feature>
<dbReference type="PROSITE" id="PS50004">
    <property type="entry name" value="C2"/>
    <property type="match status" value="4"/>
</dbReference>
<dbReference type="InterPro" id="IPR017147">
    <property type="entry name" value="Tricalbin"/>
</dbReference>
<keyword evidence="7 12" id="KW-1133">Transmembrane helix</keyword>
<dbReference type="CDD" id="cd04044">
    <property type="entry name" value="C2A_Tricalbin-like"/>
    <property type="match status" value="1"/>
</dbReference>
<evidence type="ECO:0000256" key="11">
    <source>
        <dbReference type="SAM" id="MobiDB-lite"/>
    </source>
</evidence>
<dbReference type="InterPro" id="IPR000008">
    <property type="entry name" value="C2_dom"/>
</dbReference>
<dbReference type="GeneID" id="30198403"/>
<dbReference type="SUPFAM" id="SSF49562">
    <property type="entry name" value="C2 domain (Calcium/lipid-binding domain, CaLB)"/>
    <property type="match status" value="4"/>
</dbReference>
<dbReference type="Pfam" id="PF25669">
    <property type="entry name" value="SMP_MUG190-like"/>
    <property type="match status" value="1"/>
</dbReference>
<dbReference type="GO" id="GO:0035621">
    <property type="term" value="P:ER to Golgi ceramide transport"/>
    <property type="evidence" value="ECO:0007669"/>
    <property type="project" value="EnsemblFungi"/>
</dbReference>
<evidence type="ECO:0000313" key="16">
    <source>
        <dbReference type="Proteomes" id="UP000094112"/>
    </source>
</evidence>
<feature type="transmembrane region" description="Helical" evidence="12">
    <location>
        <begin position="48"/>
        <end position="66"/>
    </location>
</feature>
<dbReference type="GO" id="GO:0005543">
    <property type="term" value="F:phospholipid binding"/>
    <property type="evidence" value="ECO:0007669"/>
    <property type="project" value="EnsemblFungi"/>
</dbReference>
<dbReference type="CDD" id="cd04040">
    <property type="entry name" value="C2D_Tricalbin-like"/>
    <property type="match status" value="1"/>
</dbReference>
<dbReference type="CDD" id="cd04052">
    <property type="entry name" value="C2B_Tricalbin-like"/>
    <property type="match status" value="1"/>
</dbReference>
<name>A0A1E3PBM1_WICAA</name>
<accession>A0A1E3PBM1</accession>
<reference evidence="15 16" key="1">
    <citation type="journal article" date="2016" name="Proc. Natl. Acad. Sci. U.S.A.">
        <title>Comparative genomics of biotechnologically important yeasts.</title>
        <authorList>
            <person name="Riley R."/>
            <person name="Haridas S."/>
            <person name="Wolfe K.H."/>
            <person name="Lopes M.R."/>
            <person name="Hittinger C.T."/>
            <person name="Goeker M."/>
            <person name="Salamov A.A."/>
            <person name="Wisecaver J.H."/>
            <person name="Long T.M."/>
            <person name="Calvey C.H."/>
            <person name="Aerts A.L."/>
            <person name="Barry K.W."/>
            <person name="Choi C."/>
            <person name="Clum A."/>
            <person name="Coughlan A.Y."/>
            <person name="Deshpande S."/>
            <person name="Douglass A.P."/>
            <person name="Hanson S.J."/>
            <person name="Klenk H.-P."/>
            <person name="LaButti K.M."/>
            <person name="Lapidus A."/>
            <person name="Lindquist E.A."/>
            <person name="Lipzen A.M."/>
            <person name="Meier-Kolthoff J.P."/>
            <person name="Ohm R.A."/>
            <person name="Otillar R.P."/>
            <person name="Pangilinan J.L."/>
            <person name="Peng Y."/>
            <person name="Rokas A."/>
            <person name="Rosa C.A."/>
            <person name="Scheuner C."/>
            <person name="Sibirny A.A."/>
            <person name="Slot J.C."/>
            <person name="Stielow J.B."/>
            <person name="Sun H."/>
            <person name="Kurtzman C.P."/>
            <person name="Blackwell M."/>
            <person name="Grigoriev I.V."/>
            <person name="Jeffries T.W."/>
        </authorList>
    </citation>
    <scope>NUCLEOTIDE SEQUENCE [LARGE SCALE GENOMIC DNA]</scope>
    <source>
        <strain evidence="16">ATCC 58044 / CBS 1984 / NCYC 433 / NRRL Y-366-8</strain>
    </source>
</reference>
<evidence type="ECO:0000256" key="9">
    <source>
        <dbReference type="ARBA" id="ARBA00023121"/>
    </source>
</evidence>
<evidence type="ECO:0000256" key="12">
    <source>
        <dbReference type="SAM" id="Phobius"/>
    </source>
</evidence>
<sequence length="1326" mass="147345">MPKEPRKQERFPWEKIGGFQEKGKFDPHFVTDSQIVKTYIIETFYSDWYWSTGLVIGTCFFSWLIAKWRFGIFGLMFVLLGTSSVYRAEFRRFSRNIRDDLQRNAAAEKLGENFETMEWLNSFLAKFWVIYMPALSETVMTIANDTLKDIAPGYGIDALSLDEFTLGSKAPRIDSIKSYTKKGKDVVEMDWAFSFTPDDTSDMTKREIEKKINPKVALGVRVGKAFVSKKLPILVENMSVSGRVKITLNLSLNFPHIKIVSISLLEAPKIDFSLKPIGGDMLGLDIMSLIPGLSTLITTLINSNVGPMLYAPNHLDIDVEELMAAQANDAIGVVAVTVKGANDLKRSSHHGFNPYVQLFVDNEPEKYVRTDVKANTKTPRWNETKYILVNSLEQKLNLDLHSFSTEDKKGSLFASHTIELADLLQQEAIIDSNKPLELAGKKKGYINYDIRWFPVIESEKSSTEDESKEVETPDTEVGIFKLTVHQAKKLDATASLIGQLNPKAELYVNGKSTKTFRTLKQANEPAWEETLEILVTQKSNTKIKLVISDTGSSDEDATIATLEESLDTLVFNTIDGNDSFPLSPKGEVRLTAQWKPVSLSGVSAAANFVPPIGVARLHLRKGIDLLNLEKIGKVDPYVKVMLNNRLKYQTVFYPDTLDPNFDEVVYLPITSQSQHVSFEVMDEQKMSKDRSLGSCDFPIGNFVSKDANDNFLFYDGANKILKSKLSLKGKTAHGELTYSVSFLPAIPVYSLTELEQLEQEREKKAAREKKYQAQLKDWEEVYKKNPKDYEWVDVEDQDEFDEDAKEKLSLEQLLTYRSGTLGINILKGKVKKADTFIQVLIDDSGSPSFVSGRATARNVNPESGEAFIRDLPNSKIVFRNTKKQQVKDSGDVLGEQIYNTIELLEKGYDEPYHVTIDGASVEVRFEYIPSAIKLPPSETILDTGRAKIEFLDAEGLMSADRNGKSDPFVSLTLNGLELFKTKVVKKTLSPTWNEGTTIPVPSRARSDLMMTVYDWDRAGKNDLLGQARLDITGVKPLTSDIIHIPLDTQGSVRLRVTFVPEYIRPKIGAAEFGVNLSSIAGAPLKTVGAAADLATGVVGGGVGVAAGAVGKGGSLFKNVLTGKKSKKSLDQPRSSMDTGSQYANDVQSMRSGQTKSTTSKDKEGGAIAAAQEENGDDQASTYTTQVKDKKTTKGKLIIRSGTNLGNHAQVKVSLAINEKLREIYHTKNVKATNHVLRWDEETSFDAPMDAEVVFGGLLHHKFSKDEELGTASIKLAEVVDSPRDIDLKLGQGQIVVSFRYSPEPEEGQEDGQTPPPPGWHHEDLRP</sequence>
<evidence type="ECO:0000256" key="5">
    <source>
        <dbReference type="ARBA" id="ARBA00022737"/>
    </source>
</evidence>
<dbReference type="PROSITE" id="PS51847">
    <property type="entry name" value="SMP"/>
    <property type="match status" value="1"/>
</dbReference>
<keyword evidence="3" id="KW-0597">Phosphoprotein</keyword>
<dbReference type="InterPro" id="IPR035892">
    <property type="entry name" value="C2_domain_sf"/>
</dbReference>
<evidence type="ECO:0000259" key="13">
    <source>
        <dbReference type="PROSITE" id="PS50004"/>
    </source>
</evidence>
<dbReference type="InterPro" id="IPR056910">
    <property type="entry name" value="TCB1-3_C2"/>
</dbReference>
<dbReference type="InterPro" id="IPR031468">
    <property type="entry name" value="SMP_LBD"/>
</dbReference>
<comment type="subcellular location">
    <subcellularLocation>
        <location evidence="1">Endoplasmic reticulum membrane</location>
    </subcellularLocation>
</comment>
<dbReference type="InterPro" id="IPR037756">
    <property type="entry name" value="C2D_Tricalbin"/>
</dbReference>
<dbReference type="STRING" id="683960.A0A1E3PBM1"/>
<dbReference type="RefSeq" id="XP_019041821.1">
    <property type="nucleotide sequence ID" value="XM_019181157.1"/>
</dbReference>
<protein>
    <recommendedName>
        <fullName evidence="17">C2 domain-containing protein</fullName>
    </recommendedName>
</protein>
<dbReference type="GO" id="GO:0005789">
    <property type="term" value="C:endoplasmic reticulum membrane"/>
    <property type="evidence" value="ECO:0007669"/>
    <property type="project" value="UniProtKB-SubCell"/>
</dbReference>
<keyword evidence="2" id="KW-0813">Transport</keyword>
<feature type="region of interest" description="Disordered" evidence="11">
    <location>
        <begin position="1124"/>
        <end position="1186"/>
    </location>
</feature>
<proteinExistence type="predicted"/>
<dbReference type="InterPro" id="IPR037762">
    <property type="entry name" value="C2C_Tricalbin"/>
</dbReference>
<dbReference type="SMART" id="SM00239">
    <property type="entry name" value="C2"/>
    <property type="match status" value="5"/>
</dbReference>
<feature type="compositionally biased region" description="Polar residues" evidence="11">
    <location>
        <begin position="1131"/>
        <end position="1157"/>
    </location>
</feature>
<dbReference type="Pfam" id="PF24920">
    <property type="entry name" value="C2_TCB1"/>
    <property type="match status" value="1"/>
</dbReference>
<evidence type="ECO:0008006" key="17">
    <source>
        <dbReference type="Google" id="ProtNLM"/>
    </source>
</evidence>
<dbReference type="GO" id="GO:0060304">
    <property type="term" value="P:regulation of phosphatidylinositol dephosphorylation"/>
    <property type="evidence" value="ECO:0007669"/>
    <property type="project" value="EnsemblFungi"/>
</dbReference>
<feature type="region of interest" description="Disordered" evidence="11">
    <location>
        <begin position="1300"/>
        <end position="1326"/>
    </location>
</feature>
<feature type="domain" description="C2" evidence="13">
    <location>
        <begin position="460"/>
        <end position="582"/>
    </location>
</feature>
<feature type="domain" description="C2" evidence="13">
    <location>
        <begin position="311"/>
        <end position="433"/>
    </location>
</feature>
<keyword evidence="8" id="KW-0445">Lipid transport</keyword>